<dbReference type="GO" id="GO:0005121">
    <property type="term" value="F:Toll binding"/>
    <property type="evidence" value="ECO:0007669"/>
    <property type="project" value="TreeGrafter"/>
</dbReference>
<dbReference type="SUPFAM" id="SSF57501">
    <property type="entry name" value="Cystine-knot cytokines"/>
    <property type="match status" value="1"/>
</dbReference>
<dbReference type="FunFam" id="2.10.90.10:FF:000056">
    <property type="entry name" value="Protein spaetzle"/>
    <property type="match status" value="1"/>
</dbReference>
<evidence type="ECO:0000256" key="2">
    <source>
        <dbReference type="ARBA" id="ARBA00023157"/>
    </source>
</evidence>
<gene>
    <name evidence="7" type="primary">LOC117643405</name>
</gene>
<dbReference type="GeneID" id="117643405"/>
<dbReference type="RefSeq" id="XP_034238170.1">
    <property type="nucleotide sequence ID" value="XM_034382279.1"/>
</dbReference>
<dbReference type="Gene3D" id="2.10.90.10">
    <property type="entry name" value="Cystine-knot cytokines"/>
    <property type="match status" value="1"/>
</dbReference>
<dbReference type="InParanoid" id="A0A6P8YM15"/>
<evidence type="ECO:0000256" key="3">
    <source>
        <dbReference type="ARBA" id="ARBA00023180"/>
    </source>
</evidence>
<dbReference type="GO" id="GO:0021556">
    <property type="term" value="P:central nervous system formation"/>
    <property type="evidence" value="ECO:0007669"/>
    <property type="project" value="TreeGrafter"/>
</dbReference>
<dbReference type="OrthoDB" id="6359065at2759"/>
<proteinExistence type="predicted"/>
<evidence type="ECO:0000256" key="1">
    <source>
        <dbReference type="ARBA" id="ARBA00022729"/>
    </source>
</evidence>
<dbReference type="Proteomes" id="UP000515158">
    <property type="component" value="Unplaced"/>
</dbReference>
<evidence type="ECO:0000256" key="4">
    <source>
        <dbReference type="SAM" id="MobiDB-lite"/>
    </source>
</evidence>
<evidence type="ECO:0000313" key="6">
    <source>
        <dbReference type="Proteomes" id="UP000515158"/>
    </source>
</evidence>
<dbReference type="GO" id="GO:0008083">
    <property type="term" value="F:growth factor activity"/>
    <property type="evidence" value="ECO:0007669"/>
    <property type="project" value="TreeGrafter"/>
</dbReference>
<accession>A0A6P8YM15</accession>
<dbReference type="AlphaFoldDB" id="A0A6P8YM15"/>
<dbReference type="InterPro" id="IPR052444">
    <property type="entry name" value="Spz/Toll_ligand-like"/>
</dbReference>
<dbReference type="InterPro" id="IPR032104">
    <property type="entry name" value="Spaetzle"/>
</dbReference>
<dbReference type="InterPro" id="IPR029034">
    <property type="entry name" value="Cystine-knot_cytokine"/>
</dbReference>
<feature type="compositionally biased region" description="Low complexity" evidence="4">
    <location>
        <begin position="83"/>
        <end position="101"/>
    </location>
</feature>
<keyword evidence="1" id="KW-0732">Signal</keyword>
<keyword evidence="6" id="KW-1185">Reference proteome</keyword>
<dbReference type="KEGG" id="tpal:117643405"/>
<evidence type="ECO:0000313" key="7">
    <source>
        <dbReference type="RefSeq" id="XP_034238170.1"/>
    </source>
</evidence>
<keyword evidence="2" id="KW-1015">Disulfide bond</keyword>
<reference evidence="7" key="1">
    <citation type="submission" date="2025-08" db="UniProtKB">
        <authorList>
            <consortium name="RefSeq"/>
        </authorList>
    </citation>
    <scope>IDENTIFICATION</scope>
    <source>
        <tissue evidence="7">Total insect</tissue>
    </source>
</reference>
<sequence length="343" mass="37281">MLDTRQLLVLPASCLQMGVLRGEGTVPGQVTAVQVPLPTLARPGTRHARQDLRMLPANSTGTPQDQALASGIVPQEAAQTPISASPESSTAAGSSSSSSSSPAPPRLNPRLGGERASYRRMVGWLLAGPLPDSLGDNIVFPTAQVKPDVQIKPDASGQPKYAPIPGRVSPSCAKGSTFCTDVDNYPEIYLQNMLRSANLGYREYFGNDVIAEGNITQRIDANDENPLCPYEETVVYPKVAKNKEDKWLYVVNQDHFVQGVRIETCLNTGTACQLAENFPYGYTTSCRQKYILRKLVALNPEGQTQTDMFRLPSCCSCYVTRANVSSRRSNMTPAIKKTGARKR</sequence>
<feature type="domain" description="Spaetzle" evidence="5">
    <location>
        <begin position="226"/>
        <end position="319"/>
    </location>
</feature>
<dbReference type="GO" id="GO:0005615">
    <property type="term" value="C:extracellular space"/>
    <property type="evidence" value="ECO:0007669"/>
    <property type="project" value="UniProtKB-ARBA"/>
</dbReference>
<name>A0A6P8YM15_THRPL</name>
<keyword evidence="3" id="KW-0325">Glycoprotein</keyword>
<dbReference type="Pfam" id="PF16077">
    <property type="entry name" value="Spaetzle"/>
    <property type="match status" value="1"/>
</dbReference>
<organism evidence="7">
    <name type="scientific">Thrips palmi</name>
    <name type="common">Melon thrips</name>
    <dbReference type="NCBI Taxonomy" id="161013"/>
    <lineage>
        <taxon>Eukaryota</taxon>
        <taxon>Metazoa</taxon>
        <taxon>Ecdysozoa</taxon>
        <taxon>Arthropoda</taxon>
        <taxon>Hexapoda</taxon>
        <taxon>Insecta</taxon>
        <taxon>Pterygota</taxon>
        <taxon>Neoptera</taxon>
        <taxon>Paraneoptera</taxon>
        <taxon>Thysanoptera</taxon>
        <taxon>Terebrantia</taxon>
        <taxon>Thripoidea</taxon>
        <taxon>Thripidae</taxon>
        <taxon>Thrips</taxon>
    </lineage>
</organism>
<dbReference type="GO" id="GO:0045087">
    <property type="term" value="P:innate immune response"/>
    <property type="evidence" value="ECO:0007669"/>
    <property type="project" value="TreeGrafter"/>
</dbReference>
<dbReference type="PANTHER" id="PTHR23199">
    <property type="entry name" value="NEUROTROPHIN 1-RELATED"/>
    <property type="match status" value="1"/>
</dbReference>
<protein>
    <submittedName>
        <fullName evidence="7">Protein spaetzle-like</fullName>
    </submittedName>
</protein>
<dbReference type="PANTHER" id="PTHR23199:SF12">
    <property type="entry name" value="NEUROTROPHIN 1-RELATED"/>
    <property type="match status" value="1"/>
</dbReference>
<feature type="region of interest" description="Disordered" evidence="4">
    <location>
        <begin position="76"/>
        <end position="112"/>
    </location>
</feature>
<evidence type="ECO:0000259" key="5">
    <source>
        <dbReference type="Pfam" id="PF16077"/>
    </source>
</evidence>